<comment type="caution">
    <text evidence="3">The sequence shown here is derived from an EMBL/GenBank/DDBJ whole genome shotgun (WGS) entry which is preliminary data.</text>
</comment>
<feature type="transmembrane region" description="Helical" evidence="1">
    <location>
        <begin position="107"/>
        <end position="125"/>
    </location>
</feature>
<protein>
    <recommendedName>
        <fullName evidence="2">GlxA-like beta barrel domain-containing protein</fullName>
    </recommendedName>
</protein>
<reference evidence="3 4" key="1">
    <citation type="journal article" date="2016" name="Nat. Commun.">
        <title>Thousands of microbial genomes shed light on interconnected biogeochemical processes in an aquifer system.</title>
        <authorList>
            <person name="Anantharaman K."/>
            <person name="Brown C.T."/>
            <person name="Hug L.A."/>
            <person name="Sharon I."/>
            <person name="Castelle C.J."/>
            <person name="Probst A.J."/>
            <person name="Thomas B.C."/>
            <person name="Singh A."/>
            <person name="Wilkins M.J."/>
            <person name="Karaoz U."/>
            <person name="Brodie E.L."/>
            <person name="Williams K.H."/>
            <person name="Hubbard S.S."/>
            <person name="Banfield J.F."/>
        </authorList>
    </citation>
    <scope>NUCLEOTIDE SEQUENCE [LARGE SCALE GENOMIC DNA]</scope>
</reference>
<name>A0A1F8DU25_9BACT</name>
<dbReference type="Proteomes" id="UP000178798">
    <property type="component" value="Unassembled WGS sequence"/>
</dbReference>
<gene>
    <name evidence="3" type="ORF">A2999_02550</name>
</gene>
<dbReference type="EMBL" id="MGIQ01000008">
    <property type="protein sequence ID" value="OGM91345.1"/>
    <property type="molecule type" value="Genomic_DNA"/>
</dbReference>
<dbReference type="STRING" id="1802556.A2999_02550"/>
<evidence type="ECO:0000313" key="3">
    <source>
        <dbReference type="EMBL" id="OGM91345.1"/>
    </source>
</evidence>
<accession>A0A1F8DU25</accession>
<keyword evidence="1" id="KW-0472">Membrane</keyword>
<dbReference type="AlphaFoldDB" id="A0A1F8DU25"/>
<dbReference type="Pfam" id="PF21110">
    <property type="entry name" value="GlxA"/>
    <property type="match status" value="1"/>
</dbReference>
<evidence type="ECO:0000259" key="2">
    <source>
        <dbReference type="Pfam" id="PF21110"/>
    </source>
</evidence>
<evidence type="ECO:0000313" key="4">
    <source>
        <dbReference type="Proteomes" id="UP000178798"/>
    </source>
</evidence>
<keyword evidence="1" id="KW-1133">Transmembrane helix</keyword>
<feature type="domain" description="GlxA-like beta barrel" evidence="2">
    <location>
        <begin position="190"/>
        <end position="276"/>
    </location>
</feature>
<proteinExistence type="predicted"/>
<dbReference type="InterPro" id="IPR049305">
    <property type="entry name" value="GlxA-like_b-barrel"/>
</dbReference>
<evidence type="ECO:0000256" key="1">
    <source>
        <dbReference type="SAM" id="Phobius"/>
    </source>
</evidence>
<sequence>MEKKKIKVIDIVAPEDAKKAVFIKKEELIKPKEPVIEEKIEAEKTEIKPKIEEKVKEPDIKPKEIKTFDFSRLETKERQEIKKEDIKESLAFAPELKTRSGSRIKKYIVLFFIAIFVGGGVYSVLEFLPRVEIKIVAKKYPFNYIDWITASKDNSGVDLSNRQIPAEIFSEVRNISLAFSAHGKKQVVRKASGEIAIYNSYSSDSQTLIAGTRLEDPDGKIFRLDKKIVIPGAKIREGKIESSSIKAMVTADKAGAEYNIGPTQKFTIPGLKGTPKYDGFYASSDQAMKGGLVGELLYPTEEDLKLAKEKTTIALKETAGSFIFSQIPKEYKVVEDSQQFTVLKEASDKEADESGNFLYSLEGELKIIAFKEFDVLQLMTGLANKSLGKENLEAKEYKLEYSGSRPDFASGRLAVSLNYDSSFWQPIAVETFKNSIVRKKEGELKLFIFSLGSIEKATVSFWPFWVTSVPDNLKYIKVFVE</sequence>
<organism evidence="3 4">
    <name type="scientific">Candidatus Wolfebacteria bacterium RIFCSPLOWO2_01_FULL_38_11</name>
    <dbReference type="NCBI Taxonomy" id="1802556"/>
    <lineage>
        <taxon>Bacteria</taxon>
        <taxon>Candidatus Wolfeibacteriota</taxon>
    </lineage>
</organism>
<keyword evidence="1" id="KW-0812">Transmembrane</keyword>